<organism evidence="1 2">
    <name type="scientific">Streptomyces thinghirensis</name>
    <dbReference type="NCBI Taxonomy" id="551547"/>
    <lineage>
        <taxon>Bacteria</taxon>
        <taxon>Bacillati</taxon>
        <taxon>Actinomycetota</taxon>
        <taxon>Actinomycetes</taxon>
        <taxon>Kitasatosporales</taxon>
        <taxon>Streptomycetaceae</taxon>
        <taxon>Streptomyces</taxon>
    </lineage>
</organism>
<comment type="caution">
    <text evidence="1">The sequence shown here is derived from an EMBL/GenBank/DDBJ whole genome shotgun (WGS) entry which is preliminary data.</text>
</comment>
<evidence type="ECO:0000313" key="1">
    <source>
        <dbReference type="EMBL" id="GAA5210249.1"/>
    </source>
</evidence>
<keyword evidence="2" id="KW-1185">Reference proteome</keyword>
<dbReference type="Gene3D" id="3.10.450.50">
    <property type="match status" value="1"/>
</dbReference>
<proteinExistence type="predicted"/>
<evidence type="ECO:0000313" key="2">
    <source>
        <dbReference type="Proteomes" id="UP001499878"/>
    </source>
</evidence>
<dbReference type="Proteomes" id="UP001499878">
    <property type="component" value="Unassembled WGS sequence"/>
</dbReference>
<reference evidence="2" key="1">
    <citation type="journal article" date="2019" name="Int. J. Syst. Evol. Microbiol.">
        <title>The Global Catalogue of Microorganisms (GCM) 10K type strain sequencing project: providing services to taxonomists for standard genome sequencing and annotation.</title>
        <authorList>
            <consortium name="The Broad Institute Genomics Platform"/>
            <consortium name="The Broad Institute Genome Sequencing Center for Infectious Disease"/>
            <person name="Wu L."/>
            <person name="Ma J."/>
        </authorList>
    </citation>
    <scope>NUCLEOTIDE SEQUENCE [LARGE SCALE GENOMIC DNA]</scope>
    <source>
        <strain evidence="2">JCM 18306</strain>
    </source>
</reference>
<dbReference type="RefSeq" id="WP_345631724.1">
    <property type="nucleotide sequence ID" value="NZ_BAABJR010000008.1"/>
</dbReference>
<sequence length="70" mass="7533">MKIRRRPVTRDGRALGEVFRGQEDPAALVAGHPDAVPGTPLYVLAKDDGTWRIAAARNTRVIGPETLAAI</sequence>
<dbReference type="InterPro" id="IPR032710">
    <property type="entry name" value="NTF2-like_dom_sf"/>
</dbReference>
<accession>A0ABP9T703</accession>
<dbReference type="SUPFAM" id="SSF54427">
    <property type="entry name" value="NTF2-like"/>
    <property type="match status" value="1"/>
</dbReference>
<dbReference type="EMBL" id="BAABJR010000008">
    <property type="protein sequence ID" value="GAA5210249.1"/>
    <property type="molecule type" value="Genomic_DNA"/>
</dbReference>
<gene>
    <name evidence="1" type="ORF">GCM10023323_37120</name>
</gene>
<name>A0ABP9T703_9ACTN</name>
<protein>
    <submittedName>
        <fullName evidence="1">Uncharacterized protein</fullName>
    </submittedName>
</protein>